<name>A0A0F8XKF9_9ZZZZ</name>
<reference evidence="1" key="1">
    <citation type="journal article" date="2015" name="Nature">
        <title>Complex archaea that bridge the gap between prokaryotes and eukaryotes.</title>
        <authorList>
            <person name="Spang A."/>
            <person name="Saw J.H."/>
            <person name="Jorgensen S.L."/>
            <person name="Zaremba-Niedzwiedzka K."/>
            <person name="Martijn J."/>
            <person name="Lind A.E."/>
            <person name="van Eijk R."/>
            <person name="Schleper C."/>
            <person name="Guy L."/>
            <person name="Ettema T.J."/>
        </authorList>
    </citation>
    <scope>NUCLEOTIDE SEQUENCE</scope>
</reference>
<gene>
    <name evidence="1" type="ORF">LCGC14_3013070</name>
</gene>
<sequence>AVVGVEQAGEVFGGYGDESLGQFDSGSVSEAGEEDVVKGVQLFFYRGFYQAVQRV</sequence>
<dbReference type="EMBL" id="LAZR01062414">
    <property type="protein sequence ID" value="KKK61565.1"/>
    <property type="molecule type" value="Genomic_DNA"/>
</dbReference>
<dbReference type="AlphaFoldDB" id="A0A0F8XKF9"/>
<feature type="non-terminal residue" evidence="1">
    <location>
        <position position="1"/>
    </location>
</feature>
<proteinExistence type="predicted"/>
<comment type="caution">
    <text evidence="1">The sequence shown here is derived from an EMBL/GenBank/DDBJ whole genome shotgun (WGS) entry which is preliminary data.</text>
</comment>
<protein>
    <submittedName>
        <fullName evidence="1">Uncharacterized protein</fullName>
    </submittedName>
</protein>
<evidence type="ECO:0000313" key="1">
    <source>
        <dbReference type="EMBL" id="KKK61565.1"/>
    </source>
</evidence>
<organism evidence="1">
    <name type="scientific">marine sediment metagenome</name>
    <dbReference type="NCBI Taxonomy" id="412755"/>
    <lineage>
        <taxon>unclassified sequences</taxon>
        <taxon>metagenomes</taxon>
        <taxon>ecological metagenomes</taxon>
    </lineage>
</organism>
<accession>A0A0F8XKF9</accession>